<evidence type="ECO:0000259" key="6">
    <source>
        <dbReference type="PROSITE" id="PS50865"/>
    </source>
</evidence>
<feature type="compositionally biased region" description="Polar residues" evidence="5">
    <location>
        <begin position="85"/>
        <end position="114"/>
    </location>
</feature>
<evidence type="ECO:0000313" key="7">
    <source>
        <dbReference type="EnsemblMetazoa" id="AFAF005575-PA"/>
    </source>
</evidence>
<feature type="compositionally biased region" description="Polar residues" evidence="5">
    <location>
        <begin position="467"/>
        <end position="478"/>
    </location>
</feature>
<dbReference type="STRING" id="69004.A0A182Q988"/>
<feature type="compositionally biased region" description="Polar residues" evidence="5">
    <location>
        <begin position="353"/>
        <end position="376"/>
    </location>
</feature>
<dbReference type="PROSITE" id="PS01360">
    <property type="entry name" value="ZF_MYND_1"/>
    <property type="match status" value="1"/>
</dbReference>
<dbReference type="PROSITE" id="PS50865">
    <property type="entry name" value="ZF_MYND_2"/>
    <property type="match status" value="1"/>
</dbReference>
<feature type="compositionally biased region" description="Low complexity" evidence="5">
    <location>
        <begin position="72"/>
        <end position="84"/>
    </location>
</feature>
<feature type="region of interest" description="Disordered" evidence="5">
    <location>
        <begin position="1191"/>
        <end position="1210"/>
    </location>
</feature>
<feature type="compositionally biased region" description="Basic and acidic residues" evidence="5">
    <location>
        <begin position="486"/>
        <end position="495"/>
    </location>
</feature>
<feature type="compositionally biased region" description="Gly residues" evidence="5">
    <location>
        <begin position="1015"/>
        <end position="1024"/>
    </location>
</feature>
<proteinExistence type="predicted"/>
<feature type="region of interest" description="Disordered" evidence="5">
    <location>
        <begin position="198"/>
        <end position="507"/>
    </location>
</feature>
<dbReference type="AlphaFoldDB" id="A0A182Q988"/>
<evidence type="ECO:0000256" key="4">
    <source>
        <dbReference type="PROSITE-ProRule" id="PRU00134"/>
    </source>
</evidence>
<dbReference type="EMBL" id="AXCN02001066">
    <property type="status" value="NOT_ANNOTATED_CDS"/>
    <property type="molecule type" value="Genomic_DNA"/>
</dbReference>
<feature type="region of interest" description="Disordered" evidence="5">
    <location>
        <begin position="816"/>
        <end position="851"/>
    </location>
</feature>
<feature type="region of interest" description="Disordered" evidence="5">
    <location>
        <begin position="69"/>
        <end position="174"/>
    </location>
</feature>
<dbReference type="Gene3D" id="6.10.140.2220">
    <property type="match status" value="1"/>
</dbReference>
<evidence type="ECO:0000256" key="3">
    <source>
        <dbReference type="ARBA" id="ARBA00022833"/>
    </source>
</evidence>
<dbReference type="InterPro" id="IPR002893">
    <property type="entry name" value="Znf_MYND"/>
</dbReference>
<accession>A0A182Q988</accession>
<evidence type="ECO:0000313" key="8">
    <source>
        <dbReference type="Proteomes" id="UP000075886"/>
    </source>
</evidence>
<feature type="compositionally biased region" description="Polar residues" evidence="5">
    <location>
        <begin position="249"/>
        <end position="258"/>
    </location>
</feature>
<evidence type="ECO:0000256" key="1">
    <source>
        <dbReference type="ARBA" id="ARBA00022723"/>
    </source>
</evidence>
<feature type="compositionally biased region" description="Basic and acidic residues" evidence="5">
    <location>
        <begin position="115"/>
        <end position="127"/>
    </location>
</feature>
<protein>
    <recommendedName>
        <fullName evidence="6">MYND-type domain-containing protein</fullName>
    </recommendedName>
</protein>
<keyword evidence="1" id="KW-0479">Metal-binding</keyword>
<feature type="compositionally biased region" description="Low complexity" evidence="5">
    <location>
        <begin position="953"/>
        <end position="970"/>
    </location>
</feature>
<dbReference type="VEuPathDB" id="VectorBase:AFAF005575"/>
<feature type="compositionally biased region" description="Low complexity" evidence="5">
    <location>
        <begin position="152"/>
        <end position="170"/>
    </location>
</feature>
<feature type="compositionally biased region" description="Basic and acidic residues" evidence="5">
    <location>
        <begin position="816"/>
        <end position="825"/>
    </location>
</feature>
<keyword evidence="2 4" id="KW-0863">Zinc-finger</keyword>
<feature type="compositionally biased region" description="Low complexity" evidence="5">
    <location>
        <begin position="977"/>
        <end position="989"/>
    </location>
</feature>
<feature type="compositionally biased region" description="Low complexity" evidence="5">
    <location>
        <begin position="650"/>
        <end position="686"/>
    </location>
</feature>
<dbReference type="GO" id="GO:0008270">
    <property type="term" value="F:zinc ion binding"/>
    <property type="evidence" value="ECO:0007669"/>
    <property type="project" value="UniProtKB-KW"/>
</dbReference>
<keyword evidence="8" id="KW-1185">Reference proteome</keyword>
<feature type="compositionally biased region" description="Basic and acidic residues" evidence="5">
    <location>
        <begin position="390"/>
        <end position="400"/>
    </location>
</feature>
<feature type="region of interest" description="Disordered" evidence="5">
    <location>
        <begin position="777"/>
        <end position="796"/>
    </location>
</feature>
<reference evidence="7" key="2">
    <citation type="submission" date="2020-05" db="UniProtKB">
        <authorList>
            <consortium name="EnsemblMetazoa"/>
        </authorList>
    </citation>
    <scope>IDENTIFICATION</scope>
    <source>
        <strain evidence="7">FAR1</strain>
    </source>
</reference>
<feature type="compositionally biased region" description="Basic and acidic residues" evidence="5">
    <location>
        <begin position="407"/>
        <end position="421"/>
    </location>
</feature>
<feature type="region of interest" description="Disordered" evidence="5">
    <location>
        <begin position="953"/>
        <end position="991"/>
    </location>
</feature>
<dbReference type="Proteomes" id="UP000075886">
    <property type="component" value="Unassembled WGS sequence"/>
</dbReference>
<feature type="domain" description="MYND-type" evidence="6">
    <location>
        <begin position="1220"/>
        <end position="1257"/>
    </location>
</feature>
<dbReference type="Pfam" id="PF01753">
    <property type="entry name" value="zf-MYND"/>
    <property type="match status" value="1"/>
</dbReference>
<feature type="compositionally biased region" description="Polar residues" evidence="5">
    <location>
        <begin position="444"/>
        <end position="457"/>
    </location>
</feature>
<organism evidence="7 8">
    <name type="scientific">Anopheles farauti</name>
    <dbReference type="NCBI Taxonomy" id="69004"/>
    <lineage>
        <taxon>Eukaryota</taxon>
        <taxon>Metazoa</taxon>
        <taxon>Ecdysozoa</taxon>
        <taxon>Arthropoda</taxon>
        <taxon>Hexapoda</taxon>
        <taxon>Insecta</taxon>
        <taxon>Pterygota</taxon>
        <taxon>Neoptera</taxon>
        <taxon>Endopterygota</taxon>
        <taxon>Diptera</taxon>
        <taxon>Nematocera</taxon>
        <taxon>Culicoidea</taxon>
        <taxon>Culicidae</taxon>
        <taxon>Anophelinae</taxon>
        <taxon>Anopheles</taxon>
    </lineage>
</organism>
<feature type="compositionally biased region" description="Low complexity" evidence="5">
    <location>
        <begin position="198"/>
        <end position="219"/>
    </location>
</feature>
<dbReference type="EnsemblMetazoa" id="AFAF005575-RA">
    <property type="protein sequence ID" value="AFAF005575-PA"/>
    <property type="gene ID" value="AFAF005575"/>
</dbReference>
<reference evidence="8" key="1">
    <citation type="submission" date="2014-01" db="EMBL/GenBank/DDBJ databases">
        <title>The Genome Sequence of Anopheles farauti FAR1 (V2).</title>
        <authorList>
            <consortium name="The Broad Institute Genomics Platform"/>
            <person name="Neafsey D.E."/>
            <person name="Besansky N."/>
            <person name="Howell P."/>
            <person name="Walton C."/>
            <person name="Young S.K."/>
            <person name="Zeng Q."/>
            <person name="Gargeya S."/>
            <person name="Fitzgerald M."/>
            <person name="Haas B."/>
            <person name="Abouelleil A."/>
            <person name="Allen A.W."/>
            <person name="Alvarado L."/>
            <person name="Arachchi H.M."/>
            <person name="Berlin A.M."/>
            <person name="Chapman S.B."/>
            <person name="Gainer-Dewar J."/>
            <person name="Goldberg J."/>
            <person name="Griggs A."/>
            <person name="Gujja S."/>
            <person name="Hansen M."/>
            <person name="Howarth C."/>
            <person name="Imamovic A."/>
            <person name="Ireland A."/>
            <person name="Larimer J."/>
            <person name="McCowan C."/>
            <person name="Murphy C."/>
            <person name="Pearson M."/>
            <person name="Poon T.W."/>
            <person name="Priest M."/>
            <person name="Roberts A."/>
            <person name="Saif S."/>
            <person name="Shea T."/>
            <person name="Sisk P."/>
            <person name="Sykes S."/>
            <person name="Wortman J."/>
            <person name="Nusbaum C."/>
            <person name="Birren B."/>
        </authorList>
    </citation>
    <scope>NUCLEOTIDE SEQUENCE [LARGE SCALE GENOMIC DNA]</scope>
    <source>
        <strain evidence="8">FAR1</strain>
    </source>
</reference>
<evidence type="ECO:0000256" key="5">
    <source>
        <dbReference type="SAM" id="MobiDB-lite"/>
    </source>
</evidence>
<sequence>MPRTGRGENLSTHDFIGHRKFLPAVFLARLNKRSMHGMEASGDALVVCSDTKIHNLPTNLKPFLALPKEHSQQQQPLKVQKLPSTSVLPQESDSSSKSVYVTTTIGDASSTDGQSETKEPAGDRQDLAEAQATSDDGAVPAAADTVEKSSDAITSTTPSTGAAPAAEAATDNMPTATAVEVSEKIADSSDDAVSMLSSATSTKKTVTATTPTVNSSASTEPAEQKAAEQNASDTAKESAPGAGGEGVPSQENSSTINQEPPVDDKRTKRSSPSPNVAIAEPTADDVMAGIDDFMDQNGSEAADEEEGKSGEKDFNEDLTFQMDVDEPVGESSSGPTKSPPPPVAQRAEVSAIDLSSVSEQSKAQSRKSVSPGASNESTTSAVAAPPPATKETDVDMHDKTVVTSTPDPKKAPSKRTERGEEQEAGSSSLEVVKCEREDAGDTGGEQQAENLSKQKPTTGGVRDGGSLNLSRKTSQPETVNRKRRRSVETEEERQAAAEQDEPVEPAKKLKLEVEANYHAHDRVVNEYIETTQNTSVDEIQTHTDALVKEIQTLNDMIRDTELQWNNLIHLKKVKEEILLRLNRRKHVIGITDTRLGEVSVYSHLDSSNLSSQHHHHQQTGRSSSVGPRPPTPPPEVEIRPASVTNNMHYGHGSSSHTGGSTATNGNSMISNRRSSSSSVQTSATTTGKRSAKDTNSFVSQFNSSNNAVTMVPLSSTTSMILNARASMNTAEVAKEKAAAVQIQRHILPKPVLSNHQQILNNLAMSAGLTGASGSSTTALLNGHHNPSGSNASQQQQQLQIGRQGMRKDVSSIIADYRQKHPENVPRRGRRLKNVGGGGGSSAGNNGTSTFGEGGAISLTALSGGKSPGNARPNSTDSVANRISELLAAAETSRPSSNDSSQSSSNLLTSLVSASGAANSSQQFFKDVLAQFAKMSQNEQNLLSNLQLLSNNATTTNTVSSPQQSPQQQQQQHHHHQSGSGALHQQQSSSTLFSKTSLPEVTLHPVMNSTAHSDVLGGGGGGGGNTSAHGNGSLTGANLSAVNSSTNSLLHGILTKSASRPGSSAAAAAAAAAAAVGNINTFSPTLARLLTGPERMNTQASGASSSTSTVTSGALANLQTNSITGGLNLSKNINEISITPVVGSNFQQTLLAQQQQQQQLQRLREQHLFKGESYLNLDDEADDSVDRLVIDEGDDMGQRGDSLHGSKRRGAEINENEVPQCQGCKKQEAKFVCAGCGNQWYCSRACQVNAWDDHSEVCSG</sequence>
<keyword evidence="3" id="KW-0862">Zinc</keyword>
<name>A0A182Q988_9DIPT</name>
<feature type="region of interest" description="Disordered" evidence="5">
    <location>
        <begin position="606"/>
        <end position="692"/>
    </location>
</feature>
<feature type="region of interest" description="Disordered" evidence="5">
    <location>
        <begin position="1009"/>
        <end position="1030"/>
    </location>
</feature>
<dbReference type="SUPFAM" id="SSF144232">
    <property type="entry name" value="HIT/MYND zinc finger-like"/>
    <property type="match status" value="1"/>
</dbReference>
<evidence type="ECO:0000256" key="2">
    <source>
        <dbReference type="ARBA" id="ARBA00022771"/>
    </source>
</evidence>